<dbReference type="Gene3D" id="1.10.230.10">
    <property type="entry name" value="Cytochrome P450-Terp, domain 2"/>
    <property type="match status" value="1"/>
</dbReference>
<comment type="pathway">
    <text evidence="1">Carbohydrate metabolism; tricarboxylic acid cycle; isocitrate from oxaloacetate: step 1/2.</text>
</comment>
<dbReference type="GO" id="GO:0005829">
    <property type="term" value="C:cytosol"/>
    <property type="evidence" value="ECO:0007669"/>
    <property type="project" value="TreeGrafter"/>
</dbReference>
<dbReference type="InterPro" id="IPR002020">
    <property type="entry name" value="Citrate_synthase"/>
</dbReference>
<dbReference type="Gene3D" id="1.10.580.10">
    <property type="entry name" value="Citrate Synthase, domain 1"/>
    <property type="match status" value="1"/>
</dbReference>
<organism evidence="5">
    <name type="scientific">Caldithrix abyssi</name>
    <dbReference type="NCBI Taxonomy" id="187145"/>
    <lineage>
        <taxon>Bacteria</taxon>
        <taxon>Pseudomonadati</taxon>
        <taxon>Calditrichota</taxon>
        <taxon>Calditrichia</taxon>
        <taxon>Calditrichales</taxon>
        <taxon>Calditrichaceae</taxon>
        <taxon>Caldithrix</taxon>
    </lineage>
</organism>
<dbReference type="Proteomes" id="UP000885779">
    <property type="component" value="Unassembled WGS sequence"/>
</dbReference>
<evidence type="ECO:0000256" key="2">
    <source>
        <dbReference type="ARBA" id="ARBA00010566"/>
    </source>
</evidence>
<proteinExistence type="inferred from homology"/>
<dbReference type="AlphaFoldDB" id="A0A7V4WUU2"/>
<dbReference type="GO" id="GO:0006099">
    <property type="term" value="P:tricarboxylic acid cycle"/>
    <property type="evidence" value="ECO:0007669"/>
    <property type="project" value="UniProtKB-UniPathway"/>
</dbReference>
<name>A0A7V4WUU2_CALAY</name>
<dbReference type="InterPro" id="IPR016143">
    <property type="entry name" value="Citrate_synth-like_sm_a-sub"/>
</dbReference>
<dbReference type="SUPFAM" id="SSF48256">
    <property type="entry name" value="Citrate synthase"/>
    <property type="match status" value="1"/>
</dbReference>
<dbReference type="InterPro" id="IPR036969">
    <property type="entry name" value="Citrate_synthase_sf"/>
</dbReference>
<sequence>MSDLHWKTAVTKVEPNKLTIRGYELDKLMGKVSYAQMVYLLFKGEMPSENIGKMIEAILVSSVDHGTTPPSVLSAITVASTGAPLNAAVAAGILSISKFHGGAIEDCMRILHQGMEIVRGENKSMEEAAKQVINDYRSIKKRLSGFGHRVHTNDPRTHRLFALADELGVAGDYVKLANTFVAMLKETTGKNLPLNVDGAIAALLCEMDFDPVLANAFFMIARVPGLVAHIYEEKTRYKPMRKIHPTDVEYDGPENRSFE</sequence>
<dbReference type="NCBIfam" id="NF004866">
    <property type="entry name" value="PRK06224.1-3"/>
    <property type="match status" value="1"/>
</dbReference>
<dbReference type="InterPro" id="IPR016142">
    <property type="entry name" value="Citrate_synth-like_lrg_a-sub"/>
</dbReference>
<keyword evidence="4" id="KW-0808">Transferase</keyword>
<dbReference type="NCBIfam" id="NF004868">
    <property type="entry name" value="PRK06224.1-5"/>
    <property type="match status" value="1"/>
</dbReference>
<protein>
    <recommendedName>
        <fullName evidence="3">citrate synthase (unknown stereospecificity)</fullName>
        <ecNumber evidence="3">2.3.3.16</ecNumber>
    </recommendedName>
</protein>
<dbReference type="GO" id="GO:0016829">
    <property type="term" value="F:lyase activity"/>
    <property type="evidence" value="ECO:0007669"/>
    <property type="project" value="UniProtKB-KW"/>
</dbReference>
<comment type="similarity">
    <text evidence="2">Belongs to the citrate synthase family.</text>
</comment>
<comment type="caution">
    <text evidence="5">The sequence shown here is derived from an EMBL/GenBank/DDBJ whole genome shotgun (WGS) entry which is preliminary data.</text>
</comment>
<dbReference type="PANTHER" id="PTHR11739:SF4">
    <property type="entry name" value="CITRATE SYNTHASE, PEROXISOMAL"/>
    <property type="match status" value="1"/>
</dbReference>
<dbReference type="PANTHER" id="PTHR11739">
    <property type="entry name" value="CITRATE SYNTHASE"/>
    <property type="match status" value="1"/>
</dbReference>
<evidence type="ECO:0000256" key="1">
    <source>
        <dbReference type="ARBA" id="ARBA00004751"/>
    </source>
</evidence>
<dbReference type="EC" id="2.3.3.16" evidence="3"/>
<dbReference type="UniPathway" id="UPA00223"/>
<gene>
    <name evidence="5" type="ORF">ENK44_03150</name>
</gene>
<dbReference type="Pfam" id="PF00285">
    <property type="entry name" value="Citrate_synt"/>
    <property type="match status" value="1"/>
</dbReference>
<evidence type="ECO:0000256" key="3">
    <source>
        <dbReference type="ARBA" id="ARBA00012972"/>
    </source>
</evidence>
<accession>A0A7V4WUU2</accession>
<evidence type="ECO:0000256" key="4">
    <source>
        <dbReference type="ARBA" id="ARBA00022679"/>
    </source>
</evidence>
<dbReference type="GO" id="GO:0005975">
    <property type="term" value="P:carbohydrate metabolic process"/>
    <property type="evidence" value="ECO:0007669"/>
    <property type="project" value="TreeGrafter"/>
</dbReference>
<dbReference type="CDD" id="cd06100">
    <property type="entry name" value="CCL_ACL-C"/>
    <property type="match status" value="1"/>
</dbReference>
<reference evidence="5" key="1">
    <citation type="journal article" date="2020" name="mSystems">
        <title>Genome- and Community-Level Interaction Insights into Carbon Utilization and Element Cycling Functions of Hydrothermarchaeota in Hydrothermal Sediment.</title>
        <authorList>
            <person name="Zhou Z."/>
            <person name="Liu Y."/>
            <person name="Xu W."/>
            <person name="Pan J."/>
            <person name="Luo Z.H."/>
            <person name="Li M."/>
        </authorList>
    </citation>
    <scope>NUCLEOTIDE SEQUENCE [LARGE SCALE GENOMIC DNA]</scope>
    <source>
        <strain evidence="5">HyVt-577</strain>
    </source>
</reference>
<keyword evidence="5" id="KW-0456">Lyase</keyword>
<dbReference type="EMBL" id="DRQG01000025">
    <property type="protein sequence ID" value="HGY54676.1"/>
    <property type="molecule type" value="Genomic_DNA"/>
</dbReference>
<dbReference type="GO" id="GO:0036440">
    <property type="term" value="F:citrate synthase activity"/>
    <property type="evidence" value="ECO:0007669"/>
    <property type="project" value="UniProtKB-EC"/>
</dbReference>
<dbReference type="NCBIfam" id="NF004869">
    <property type="entry name" value="PRK06224.1-6"/>
    <property type="match status" value="1"/>
</dbReference>
<evidence type="ECO:0000313" key="5">
    <source>
        <dbReference type="EMBL" id="HGY54676.1"/>
    </source>
</evidence>